<organism evidence="3 4">
    <name type="scientific">Phocaeicola intestinalis</name>
    <dbReference type="NCBI Taxonomy" id="2762212"/>
    <lineage>
        <taxon>Bacteria</taxon>
        <taxon>Pseudomonadati</taxon>
        <taxon>Bacteroidota</taxon>
        <taxon>Bacteroidia</taxon>
        <taxon>Bacteroidales</taxon>
        <taxon>Bacteroidaceae</taxon>
        <taxon>Phocaeicola</taxon>
    </lineage>
</organism>
<evidence type="ECO:0000256" key="2">
    <source>
        <dbReference type="SAM" id="SignalP"/>
    </source>
</evidence>
<evidence type="ECO:0000313" key="3">
    <source>
        <dbReference type="EMBL" id="MBD8039305.1"/>
    </source>
</evidence>
<evidence type="ECO:0000256" key="1">
    <source>
        <dbReference type="SAM" id="MobiDB-lite"/>
    </source>
</evidence>
<dbReference type="EMBL" id="JACSPP010000004">
    <property type="protein sequence ID" value="MBD8039305.1"/>
    <property type="molecule type" value="Genomic_DNA"/>
</dbReference>
<dbReference type="RefSeq" id="WP_087208737.1">
    <property type="nucleotide sequence ID" value="NZ_JACSPP010000004.1"/>
</dbReference>
<proteinExistence type="predicted"/>
<accession>A0ABR8Y520</accession>
<dbReference type="Proteomes" id="UP000620874">
    <property type="component" value="Unassembled WGS sequence"/>
</dbReference>
<gene>
    <name evidence="3" type="ORF">H9625_02360</name>
</gene>
<evidence type="ECO:0000313" key="4">
    <source>
        <dbReference type="Proteomes" id="UP000620874"/>
    </source>
</evidence>
<feature type="region of interest" description="Disordered" evidence="1">
    <location>
        <begin position="196"/>
        <end position="215"/>
    </location>
</feature>
<feature type="chain" id="PRO_5045953315" evidence="2">
    <location>
        <begin position="25"/>
        <end position="215"/>
    </location>
</feature>
<protein>
    <submittedName>
        <fullName evidence="3">Uncharacterized protein</fullName>
    </submittedName>
</protein>
<keyword evidence="2" id="KW-0732">Signal</keyword>
<feature type="signal peptide" evidence="2">
    <location>
        <begin position="1"/>
        <end position="24"/>
    </location>
</feature>
<reference evidence="3 4" key="1">
    <citation type="submission" date="2020-08" db="EMBL/GenBank/DDBJ databases">
        <title>A Genomic Blueprint of the Chicken Gut Microbiome.</title>
        <authorList>
            <person name="Gilroy R."/>
            <person name="Ravi A."/>
            <person name="Getino M."/>
            <person name="Pursley I."/>
            <person name="Horton D.L."/>
            <person name="Alikhan N.-F."/>
            <person name="Baker D."/>
            <person name="Gharbi K."/>
            <person name="Hall N."/>
            <person name="Watson M."/>
            <person name="Adriaenssens E.M."/>
            <person name="Foster-Nyarko E."/>
            <person name="Jarju S."/>
            <person name="Secka A."/>
            <person name="Antonio M."/>
            <person name="Oren A."/>
            <person name="Chaudhuri R."/>
            <person name="La Ragione R.M."/>
            <person name="Hildebrand F."/>
            <person name="Pallen M.J."/>
        </authorList>
    </citation>
    <scope>NUCLEOTIDE SEQUENCE [LARGE SCALE GENOMIC DNA]</scope>
    <source>
        <strain evidence="3 4">Sa1CVN1</strain>
    </source>
</reference>
<comment type="caution">
    <text evidence="3">The sequence shown here is derived from an EMBL/GenBank/DDBJ whole genome shotgun (WGS) entry which is preliminary data.</text>
</comment>
<keyword evidence="4" id="KW-1185">Reference proteome</keyword>
<name>A0ABR8Y520_9BACT</name>
<sequence>MKTTLIKNIILGLAAMTFITTANAEDSNKENKTKDMQVKVLVVGLDNVGSNYFPAPMITEETGIPQDSIGDTYNRIITNNIIQANKDKKYTFVSSENLPDVNTLVTEVKVNGENEDTYADLSNVNKEEFSKILNEADADYVLFLNKHYLKWQDTPLRTLFHFVSYSLYDRNQHEVTKGNNYFTCMNLEKGAKLSKASRKSSSKIASEVIKSINKD</sequence>